<evidence type="ECO:0000313" key="1">
    <source>
        <dbReference type="EMBL" id="KAJ3549405.1"/>
    </source>
</evidence>
<sequence>MQYTPFASPSQHANPVDGSASKSDSDEDLRSDGSGDCIPASSSTLLPSSPAQHGFIDDTLLNDNTVEPCAAEIKSSIYAPEAQTNGRSRLSEELEHWFSMQGIQQAQGEYNEASNSVPQSSGRGSNIDADTARSTSVPLDDSCSMDSDKARHSEEMRGACSGDLDSRDEKQSFSDQLTRLLLNVLAEQAQESQEGSAAVDDRCTPTTSSASMSAILDDGQPLDALFAHAMVLPAADASDAYAADISTFGTNSTSFASLSASVCTAVSESCSSSFSSSSDYLSDYAIQSPTRDPRRFVYNPETGSQTISPSSSSDGSFDENIPGYHVFPVADTATSVHTPTLQHLPSGTPLAPKKVQHRIYAPPTNANILPVSSRPTRKRSRSQSMVLDDPPVQDKVAQDGIEQQPQRELSTSQEREQNPGELTRKETLRERSDSLAKRRKLSMAAGPTEACKQNSHMPTKTLASFRRAASMRSEVEVFNALDEQDVEMAEVAETQEAGTKIERSASIQVLHPSTHLVKCPGTPRPDAVPQADMNFECFAPTRPVTPTPRKKYHNVTPSDSPLPILAPPPFEFIPRPPASKQEEAELRLRRLQEKETEQRVEDDLVTFTLTRVNDGASPGSANQNTPTRTTENARETSGEECFEDIQIVLGIDEEFRADIVEWILDVEPPNIRNKPLICANLRAQLADCPDTRWHAAHLLTRYFLRVGTSPNSPPVTATRKNEAQPSLRGESLSEREAVAWDCAVACLASAVKLHRDFLEPLFPVIVNEYLLIASHVMTYKDLEAAQREVLQAFSFCLGTSTPGAYMEEIRNALPGLRTFVDRHANWDVVTAETWEVLYDSLIDQDYLRYPVYLLTGCSLIFGIMESITLKLKAEHATTLHSLATGKIKPPRGRNRLGRCDCNKFRRKARKAVRAIERDVRELLGVSENAWNGCKAWLNELIECQYKD</sequence>
<proteinExistence type="predicted"/>
<gene>
    <name evidence="1" type="ORF">NM688_g5178</name>
</gene>
<accession>A0ACC1SZW7</accession>
<comment type="caution">
    <text evidence="1">The sequence shown here is derived from an EMBL/GenBank/DDBJ whole genome shotgun (WGS) entry which is preliminary data.</text>
</comment>
<keyword evidence="2" id="KW-1185">Reference proteome</keyword>
<dbReference type="Proteomes" id="UP001148662">
    <property type="component" value="Unassembled WGS sequence"/>
</dbReference>
<reference evidence="1" key="1">
    <citation type="submission" date="2022-07" db="EMBL/GenBank/DDBJ databases">
        <title>Genome Sequence of Phlebia brevispora.</title>
        <authorList>
            <person name="Buettner E."/>
        </authorList>
    </citation>
    <scope>NUCLEOTIDE SEQUENCE</scope>
    <source>
        <strain evidence="1">MPL23</strain>
    </source>
</reference>
<name>A0ACC1SZW7_9APHY</name>
<protein>
    <submittedName>
        <fullName evidence="1">Uncharacterized protein</fullName>
    </submittedName>
</protein>
<dbReference type="EMBL" id="JANHOG010000932">
    <property type="protein sequence ID" value="KAJ3549405.1"/>
    <property type="molecule type" value="Genomic_DNA"/>
</dbReference>
<organism evidence="1 2">
    <name type="scientific">Phlebia brevispora</name>
    <dbReference type="NCBI Taxonomy" id="194682"/>
    <lineage>
        <taxon>Eukaryota</taxon>
        <taxon>Fungi</taxon>
        <taxon>Dikarya</taxon>
        <taxon>Basidiomycota</taxon>
        <taxon>Agaricomycotina</taxon>
        <taxon>Agaricomycetes</taxon>
        <taxon>Polyporales</taxon>
        <taxon>Meruliaceae</taxon>
        <taxon>Phlebia</taxon>
    </lineage>
</organism>
<evidence type="ECO:0000313" key="2">
    <source>
        <dbReference type="Proteomes" id="UP001148662"/>
    </source>
</evidence>